<evidence type="ECO:0000313" key="2">
    <source>
        <dbReference type="Proteomes" id="UP001497644"/>
    </source>
</evidence>
<keyword evidence="2" id="KW-1185">Reference proteome</keyword>
<name>A0AAV2NQ26_9HYME</name>
<dbReference type="Proteomes" id="UP001497644">
    <property type="component" value="Chromosome 3"/>
</dbReference>
<proteinExistence type="predicted"/>
<evidence type="ECO:0000313" key="1">
    <source>
        <dbReference type="EMBL" id="CAL1682009.1"/>
    </source>
</evidence>
<organism evidence="1 2">
    <name type="scientific">Lasius platythorax</name>
    <dbReference type="NCBI Taxonomy" id="488582"/>
    <lineage>
        <taxon>Eukaryota</taxon>
        <taxon>Metazoa</taxon>
        <taxon>Ecdysozoa</taxon>
        <taxon>Arthropoda</taxon>
        <taxon>Hexapoda</taxon>
        <taxon>Insecta</taxon>
        <taxon>Pterygota</taxon>
        <taxon>Neoptera</taxon>
        <taxon>Endopterygota</taxon>
        <taxon>Hymenoptera</taxon>
        <taxon>Apocrita</taxon>
        <taxon>Aculeata</taxon>
        <taxon>Formicoidea</taxon>
        <taxon>Formicidae</taxon>
        <taxon>Formicinae</taxon>
        <taxon>Lasius</taxon>
        <taxon>Lasius</taxon>
    </lineage>
</organism>
<dbReference type="AlphaFoldDB" id="A0AAV2NQ26"/>
<protein>
    <submittedName>
        <fullName evidence="1">Uncharacterized protein</fullName>
    </submittedName>
</protein>
<sequence>MIGQNISILVEKTKEKNIKNNRKMIEITDRENTSQYFLNMMHDVMKERVHLDNLTEYVNSYAKIEGRNCQQLESIERAERIQSVEENIESNPLDLGDKNIEIFRIIFT</sequence>
<gene>
    <name evidence="1" type="ORF">LPLAT_LOCUS7907</name>
</gene>
<dbReference type="EMBL" id="OZ034826">
    <property type="protein sequence ID" value="CAL1682009.1"/>
    <property type="molecule type" value="Genomic_DNA"/>
</dbReference>
<accession>A0AAV2NQ26</accession>
<reference evidence="1" key="1">
    <citation type="submission" date="2024-04" db="EMBL/GenBank/DDBJ databases">
        <authorList>
            <consortium name="Molecular Ecology Group"/>
        </authorList>
    </citation>
    <scope>NUCLEOTIDE SEQUENCE</scope>
</reference>